<organism evidence="1 2">
    <name type="scientific">Asanoa ferruginea</name>
    <dbReference type="NCBI Taxonomy" id="53367"/>
    <lineage>
        <taxon>Bacteria</taxon>
        <taxon>Bacillati</taxon>
        <taxon>Actinomycetota</taxon>
        <taxon>Actinomycetes</taxon>
        <taxon>Micromonosporales</taxon>
        <taxon>Micromonosporaceae</taxon>
        <taxon>Asanoa</taxon>
    </lineage>
</organism>
<dbReference type="RefSeq" id="WP_116070128.1">
    <property type="nucleotide sequence ID" value="NZ_BONB01000004.1"/>
</dbReference>
<sequence>MSIRTTPKVTTYDTVMELDYAESEIGLFLTDGRSERISLKTACPTEFIVHEPDVNEDGSVDLSLEIIRFDLVGESTELWPGEEIHVLGGALSSPDGRPILGAAHIPAGRALEQGVLSEQKLYLTIETPVGTLHNTEPITMSGQLYRLPPKGSRFESTDRTPLYAPDGIKVGDVYMCSNEA</sequence>
<comment type="caution">
    <text evidence="1">The sequence shown here is derived from an EMBL/GenBank/DDBJ whole genome shotgun (WGS) entry which is preliminary data.</text>
</comment>
<reference evidence="1 2" key="1">
    <citation type="submission" date="2018-08" db="EMBL/GenBank/DDBJ databases">
        <title>Sequencing the genomes of 1000 actinobacteria strains.</title>
        <authorList>
            <person name="Klenk H.-P."/>
        </authorList>
    </citation>
    <scope>NUCLEOTIDE SEQUENCE [LARGE SCALE GENOMIC DNA]</scope>
    <source>
        <strain evidence="1 2">DSM 44099</strain>
    </source>
</reference>
<gene>
    <name evidence="1" type="ORF">DFJ67_4919</name>
</gene>
<dbReference type="OrthoDB" id="3346903at2"/>
<evidence type="ECO:0000313" key="2">
    <source>
        <dbReference type="Proteomes" id="UP000256913"/>
    </source>
</evidence>
<name>A0A3D9ZQI0_9ACTN</name>
<dbReference type="EMBL" id="QUMQ01000001">
    <property type="protein sequence ID" value="REF98894.1"/>
    <property type="molecule type" value="Genomic_DNA"/>
</dbReference>
<proteinExistence type="predicted"/>
<protein>
    <submittedName>
        <fullName evidence="1">Uncharacterized protein</fullName>
    </submittedName>
</protein>
<keyword evidence="2" id="KW-1185">Reference proteome</keyword>
<dbReference type="AlphaFoldDB" id="A0A3D9ZQI0"/>
<evidence type="ECO:0000313" key="1">
    <source>
        <dbReference type="EMBL" id="REF98894.1"/>
    </source>
</evidence>
<dbReference type="Proteomes" id="UP000256913">
    <property type="component" value="Unassembled WGS sequence"/>
</dbReference>
<accession>A0A3D9ZQI0</accession>